<dbReference type="PANTHER" id="PTHR37984">
    <property type="entry name" value="PROTEIN CBG26694"/>
    <property type="match status" value="1"/>
</dbReference>
<keyword evidence="2" id="KW-1185">Reference proteome</keyword>
<dbReference type="InterPro" id="IPR043502">
    <property type="entry name" value="DNA/RNA_pol_sf"/>
</dbReference>
<dbReference type="InterPro" id="IPR050951">
    <property type="entry name" value="Retrovirus_Pol_polyprotein"/>
</dbReference>
<dbReference type="InterPro" id="IPR043128">
    <property type="entry name" value="Rev_trsase/Diguanyl_cyclase"/>
</dbReference>
<comment type="caution">
    <text evidence="1">The sequence shown here is derived from an EMBL/GenBank/DDBJ whole genome shotgun (WGS) entry which is preliminary data.</text>
</comment>
<dbReference type="Gene3D" id="3.30.70.270">
    <property type="match status" value="1"/>
</dbReference>
<accession>A0AAD9L688</accession>
<evidence type="ECO:0000313" key="1">
    <source>
        <dbReference type="EMBL" id="KAK2183659.1"/>
    </source>
</evidence>
<evidence type="ECO:0000313" key="2">
    <source>
        <dbReference type="Proteomes" id="UP001209878"/>
    </source>
</evidence>
<dbReference type="Proteomes" id="UP001209878">
    <property type="component" value="Unassembled WGS sequence"/>
</dbReference>
<organism evidence="1 2">
    <name type="scientific">Ridgeia piscesae</name>
    <name type="common">Tubeworm</name>
    <dbReference type="NCBI Taxonomy" id="27915"/>
    <lineage>
        <taxon>Eukaryota</taxon>
        <taxon>Metazoa</taxon>
        <taxon>Spiralia</taxon>
        <taxon>Lophotrochozoa</taxon>
        <taxon>Annelida</taxon>
        <taxon>Polychaeta</taxon>
        <taxon>Sedentaria</taxon>
        <taxon>Canalipalpata</taxon>
        <taxon>Sabellida</taxon>
        <taxon>Siboglinidae</taxon>
        <taxon>Ridgeia</taxon>
    </lineage>
</organism>
<dbReference type="AlphaFoldDB" id="A0AAD9L688"/>
<protein>
    <submittedName>
        <fullName evidence="1">Uncharacterized protein</fullName>
    </submittedName>
</protein>
<name>A0AAD9L688_RIDPI</name>
<sequence length="236" mass="26765">MLGLQACIALRLISLNCEQNSACIDCHKKNQLNAIQEEGNSKLSGEGNGDAKEKLLEKYPKCFRGVGLFSGVYHIDLKQDAEPVIHPPRRDPESMKDAVEKELKRMIEIDVIEKVDWVNSVVYVTKPSGELRICLDPKDLNNCVRRPHHYTQVLEDILPQLQGASVFSIQLCILNSARSWFWNVKLDDVETTYDVQHAIRPILHPSSPIWASFGTGRVPEESRPNVRRSTWCCSNN</sequence>
<dbReference type="SUPFAM" id="SSF56672">
    <property type="entry name" value="DNA/RNA polymerases"/>
    <property type="match status" value="1"/>
</dbReference>
<dbReference type="Gene3D" id="3.10.10.10">
    <property type="entry name" value="HIV Type 1 Reverse Transcriptase, subunit A, domain 1"/>
    <property type="match status" value="1"/>
</dbReference>
<dbReference type="PANTHER" id="PTHR37984:SF7">
    <property type="entry name" value="INTEGRASE CATALYTIC DOMAIN-CONTAINING PROTEIN"/>
    <property type="match status" value="1"/>
</dbReference>
<gene>
    <name evidence="1" type="ORF">NP493_301g03014</name>
</gene>
<reference evidence="1" key="1">
    <citation type="journal article" date="2023" name="Mol. Biol. Evol.">
        <title>Third-Generation Sequencing Reveals the Adaptive Role of the Epigenome in Three Deep-Sea Polychaetes.</title>
        <authorList>
            <person name="Perez M."/>
            <person name="Aroh O."/>
            <person name="Sun Y."/>
            <person name="Lan Y."/>
            <person name="Juniper S.K."/>
            <person name="Young C.R."/>
            <person name="Angers B."/>
            <person name="Qian P.Y."/>
        </authorList>
    </citation>
    <scope>NUCLEOTIDE SEQUENCE</scope>
    <source>
        <strain evidence="1">R07B-5</strain>
    </source>
</reference>
<proteinExistence type="predicted"/>
<dbReference type="EMBL" id="JAODUO010000301">
    <property type="protein sequence ID" value="KAK2183659.1"/>
    <property type="molecule type" value="Genomic_DNA"/>
</dbReference>